<dbReference type="EMBL" id="BSSQ01000010">
    <property type="protein sequence ID" value="GLX67980.1"/>
    <property type="molecule type" value="Genomic_DNA"/>
</dbReference>
<gene>
    <name evidence="11" type="ORF">MU1_23250</name>
</gene>
<organism evidence="11 12">
    <name type="scientific">Paenibacillus glycanilyticus</name>
    <dbReference type="NCBI Taxonomy" id="126569"/>
    <lineage>
        <taxon>Bacteria</taxon>
        <taxon>Bacillati</taxon>
        <taxon>Bacillota</taxon>
        <taxon>Bacilli</taxon>
        <taxon>Bacillales</taxon>
        <taxon>Paenibacillaceae</taxon>
        <taxon>Paenibacillus</taxon>
    </lineage>
</organism>
<keyword evidence="12" id="KW-1185">Reference proteome</keyword>
<dbReference type="Proteomes" id="UP001157114">
    <property type="component" value="Unassembled WGS sequence"/>
</dbReference>
<keyword evidence="9" id="KW-0812">Transmembrane</keyword>
<feature type="transmembrane region" description="Helical" evidence="9">
    <location>
        <begin position="58"/>
        <end position="75"/>
    </location>
</feature>
<feature type="transmembrane region" description="Helical" evidence="9">
    <location>
        <begin position="148"/>
        <end position="172"/>
    </location>
</feature>
<keyword evidence="8" id="KW-0902">Two-component regulatory system</keyword>
<comment type="catalytic activity">
    <reaction evidence="1">
        <text>ATP + protein L-histidine = ADP + protein N-phospho-L-histidine.</text>
        <dbReference type="EC" id="2.7.13.3"/>
    </reaction>
</comment>
<dbReference type="EC" id="2.7.13.3" evidence="2"/>
<evidence type="ECO:0000256" key="9">
    <source>
        <dbReference type="SAM" id="Phobius"/>
    </source>
</evidence>
<dbReference type="PRINTS" id="PR00344">
    <property type="entry name" value="BCTRLSENSOR"/>
</dbReference>
<dbReference type="SUPFAM" id="SSF55874">
    <property type="entry name" value="ATPase domain of HSP90 chaperone/DNA topoisomerase II/histidine kinase"/>
    <property type="match status" value="1"/>
</dbReference>
<evidence type="ECO:0000256" key="3">
    <source>
        <dbReference type="ARBA" id="ARBA00022553"/>
    </source>
</evidence>
<reference evidence="11 12" key="1">
    <citation type="submission" date="2023-03" db="EMBL/GenBank/DDBJ databases">
        <title>Draft genome sequence of the bacteria which degrade cell wall of Tricholomamatutake.</title>
        <authorList>
            <person name="Konishi Y."/>
            <person name="Fukuta Y."/>
            <person name="Shirasaka N."/>
        </authorList>
    </citation>
    <scope>NUCLEOTIDE SEQUENCE [LARGE SCALE GENOMIC DNA]</scope>
    <source>
        <strain evidence="12">mu1</strain>
    </source>
</reference>
<feature type="transmembrane region" description="Helical" evidence="9">
    <location>
        <begin position="178"/>
        <end position="202"/>
    </location>
</feature>
<keyword evidence="5" id="KW-0547">Nucleotide-binding</keyword>
<evidence type="ECO:0000256" key="1">
    <source>
        <dbReference type="ARBA" id="ARBA00000085"/>
    </source>
</evidence>
<evidence type="ECO:0000256" key="8">
    <source>
        <dbReference type="ARBA" id="ARBA00023012"/>
    </source>
</evidence>
<dbReference type="CDD" id="cd00075">
    <property type="entry name" value="HATPase"/>
    <property type="match status" value="1"/>
</dbReference>
<keyword evidence="6" id="KW-0418">Kinase</keyword>
<proteinExistence type="predicted"/>
<sequence length="443" mass="49395">MIYYFFTLLTAGIVLLANNPRGEMNRWAAFFLSAAAIGGLTDMLNQHGYGHLANIEQLLNHTLTPYGILIFSLVYSELVTSIKARMVLKLLLFLLPLGTVFATPVQPEFRMDFRFLLGWAAPYYLAACTILIVSLWKETNRRKRRNRFIATIIIVPTIIAALLFINVAAVFVPDRDSFRYVSFFIIYSFSVALICTFIYGVLGVKLRFEQDPFEGAMKAVSSGAVQLNHSIKNEIGKIAISSDNLKRELSTLSPDSLGHLAIIEAASGHMLGMVNRIHSQLRDIVLEEKSVRLDQLLEDCIQLHQGLLDRKRIQVLADYKDALIVNGDPVHLSEAFGNVLTNAIEAMEVGGLLTIRLERVKKNMQLTICDNGTGIPADRLERVFEPFFSTKGRSGNFGLGLSYVYNVMKKSGGSVEVLSRVDEGTAVIFHFPAKRFRPRVTGG</sequence>
<accession>A0ABQ6GBT1</accession>
<evidence type="ECO:0000256" key="2">
    <source>
        <dbReference type="ARBA" id="ARBA00012438"/>
    </source>
</evidence>
<keyword evidence="9" id="KW-0472">Membrane</keyword>
<keyword evidence="9" id="KW-1133">Transmembrane helix</keyword>
<dbReference type="RefSeq" id="WP_284238738.1">
    <property type="nucleotide sequence ID" value="NZ_BSSQ01000010.1"/>
</dbReference>
<feature type="transmembrane region" description="Helical" evidence="9">
    <location>
        <begin position="117"/>
        <end position="136"/>
    </location>
</feature>
<keyword evidence="3" id="KW-0597">Phosphoprotein</keyword>
<evidence type="ECO:0000313" key="12">
    <source>
        <dbReference type="Proteomes" id="UP001157114"/>
    </source>
</evidence>
<keyword evidence="4" id="KW-0808">Transferase</keyword>
<name>A0ABQ6GBT1_9BACL</name>
<dbReference type="Gene3D" id="3.30.565.10">
    <property type="entry name" value="Histidine kinase-like ATPase, C-terminal domain"/>
    <property type="match status" value="1"/>
</dbReference>
<evidence type="ECO:0000256" key="7">
    <source>
        <dbReference type="ARBA" id="ARBA00022840"/>
    </source>
</evidence>
<evidence type="ECO:0000256" key="6">
    <source>
        <dbReference type="ARBA" id="ARBA00022777"/>
    </source>
</evidence>
<dbReference type="InterPro" id="IPR003594">
    <property type="entry name" value="HATPase_dom"/>
</dbReference>
<dbReference type="Pfam" id="PF02518">
    <property type="entry name" value="HATPase_c"/>
    <property type="match status" value="1"/>
</dbReference>
<evidence type="ECO:0000256" key="4">
    <source>
        <dbReference type="ARBA" id="ARBA00022679"/>
    </source>
</evidence>
<feature type="domain" description="Histidine kinase" evidence="10">
    <location>
        <begin position="226"/>
        <end position="435"/>
    </location>
</feature>
<comment type="caution">
    <text evidence="11">The sequence shown here is derived from an EMBL/GenBank/DDBJ whole genome shotgun (WGS) entry which is preliminary data.</text>
</comment>
<evidence type="ECO:0000259" key="10">
    <source>
        <dbReference type="PROSITE" id="PS50109"/>
    </source>
</evidence>
<protein>
    <recommendedName>
        <fullName evidence="2">histidine kinase</fullName>
        <ecNumber evidence="2">2.7.13.3</ecNumber>
    </recommendedName>
</protein>
<dbReference type="SMART" id="SM00387">
    <property type="entry name" value="HATPase_c"/>
    <property type="match status" value="1"/>
</dbReference>
<dbReference type="PANTHER" id="PTHR43065:SF10">
    <property type="entry name" value="PEROXIDE STRESS-ACTIVATED HISTIDINE KINASE MAK3"/>
    <property type="match status" value="1"/>
</dbReference>
<dbReference type="InterPro" id="IPR036890">
    <property type="entry name" value="HATPase_C_sf"/>
</dbReference>
<dbReference type="InterPro" id="IPR005467">
    <property type="entry name" value="His_kinase_dom"/>
</dbReference>
<evidence type="ECO:0000256" key="5">
    <source>
        <dbReference type="ARBA" id="ARBA00022741"/>
    </source>
</evidence>
<keyword evidence="7" id="KW-0067">ATP-binding</keyword>
<dbReference type="InterPro" id="IPR004358">
    <property type="entry name" value="Sig_transdc_His_kin-like_C"/>
</dbReference>
<evidence type="ECO:0000313" key="11">
    <source>
        <dbReference type="EMBL" id="GLX67980.1"/>
    </source>
</evidence>
<feature type="transmembrane region" description="Helical" evidence="9">
    <location>
        <begin position="87"/>
        <end position="105"/>
    </location>
</feature>
<dbReference type="PANTHER" id="PTHR43065">
    <property type="entry name" value="SENSOR HISTIDINE KINASE"/>
    <property type="match status" value="1"/>
</dbReference>
<dbReference type="PROSITE" id="PS50109">
    <property type="entry name" value="HIS_KIN"/>
    <property type="match status" value="1"/>
</dbReference>